<comment type="subcellular location">
    <subcellularLocation>
        <location evidence="1">Cytoplasm</location>
    </subcellularLocation>
</comment>
<dbReference type="Gene3D" id="3.40.50.300">
    <property type="entry name" value="P-loop containing nucleotide triphosphate hydrolases"/>
    <property type="match status" value="1"/>
</dbReference>
<evidence type="ECO:0000256" key="3">
    <source>
        <dbReference type="ARBA" id="ARBA00022614"/>
    </source>
</evidence>
<dbReference type="InterPro" id="IPR027417">
    <property type="entry name" value="P-loop_NTPase"/>
</dbReference>
<dbReference type="InterPro" id="IPR032675">
    <property type="entry name" value="LRR_dom_sf"/>
</dbReference>
<dbReference type="Pfam" id="PF17776">
    <property type="entry name" value="NLRC4_HD2"/>
    <property type="match status" value="1"/>
</dbReference>
<dbReference type="Pfam" id="PF13516">
    <property type="entry name" value="LRR_6"/>
    <property type="match status" value="2"/>
</dbReference>
<gene>
    <name evidence="9" type="ORF">AALO_G00093520</name>
</gene>
<keyword evidence="5" id="KW-0547">Nucleotide-binding</keyword>
<dbReference type="Pfam" id="PF14484">
    <property type="entry name" value="FISNA"/>
    <property type="match status" value="1"/>
</dbReference>
<dbReference type="InterPro" id="IPR001611">
    <property type="entry name" value="Leu-rich_rpt"/>
</dbReference>
<dbReference type="Proteomes" id="UP000823561">
    <property type="component" value="Chromosome 7"/>
</dbReference>
<keyword evidence="2" id="KW-0963">Cytoplasm</keyword>
<dbReference type="SMART" id="SM00368">
    <property type="entry name" value="LRR_RI"/>
    <property type="match status" value="6"/>
</dbReference>
<evidence type="ECO:0000256" key="7">
    <source>
        <dbReference type="SAM" id="MobiDB-lite"/>
    </source>
</evidence>
<dbReference type="SUPFAM" id="SSF52047">
    <property type="entry name" value="RNI-like"/>
    <property type="match status" value="1"/>
</dbReference>
<dbReference type="InterPro" id="IPR007111">
    <property type="entry name" value="NACHT_NTPase"/>
</dbReference>
<feature type="region of interest" description="Disordered" evidence="7">
    <location>
        <begin position="1"/>
        <end position="69"/>
    </location>
</feature>
<dbReference type="InterPro" id="IPR029495">
    <property type="entry name" value="NACHT-assoc"/>
</dbReference>
<feature type="compositionally biased region" description="Polar residues" evidence="7">
    <location>
        <begin position="49"/>
        <end position="58"/>
    </location>
</feature>
<dbReference type="FunFam" id="3.40.50.300:FF:000210">
    <property type="entry name" value="Si:dkey-16p6.1"/>
    <property type="match status" value="1"/>
</dbReference>
<evidence type="ECO:0000256" key="1">
    <source>
        <dbReference type="ARBA" id="ARBA00004496"/>
    </source>
</evidence>
<evidence type="ECO:0000256" key="6">
    <source>
        <dbReference type="ARBA" id="ARBA00022840"/>
    </source>
</evidence>
<dbReference type="AlphaFoldDB" id="A0AAV6GT95"/>
<organism evidence="9 10">
    <name type="scientific">Alosa alosa</name>
    <name type="common">allis shad</name>
    <dbReference type="NCBI Taxonomy" id="278164"/>
    <lineage>
        <taxon>Eukaryota</taxon>
        <taxon>Metazoa</taxon>
        <taxon>Chordata</taxon>
        <taxon>Craniata</taxon>
        <taxon>Vertebrata</taxon>
        <taxon>Euteleostomi</taxon>
        <taxon>Actinopterygii</taxon>
        <taxon>Neopterygii</taxon>
        <taxon>Teleostei</taxon>
        <taxon>Clupei</taxon>
        <taxon>Clupeiformes</taxon>
        <taxon>Clupeoidei</taxon>
        <taxon>Clupeidae</taxon>
        <taxon>Alosa</taxon>
    </lineage>
</organism>
<keyword evidence="6" id="KW-0067">ATP-binding</keyword>
<dbReference type="GO" id="GO:0005737">
    <property type="term" value="C:cytoplasm"/>
    <property type="evidence" value="ECO:0007669"/>
    <property type="project" value="UniProtKB-SubCell"/>
</dbReference>
<dbReference type="EMBL" id="JADWDJ010000007">
    <property type="protein sequence ID" value="KAG5277979.1"/>
    <property type="molecule type" value="Genomic_DNA"/>
</dbReference>
<dbReference type="SMART" id="SM01288">
    <property type="entry name" value="FISNA"/>
    <property type="match status" value="1"/>
</dbReference>
<reference evidence="9" key="1">
    <citation type="submission" date="2020-10" db="EMBL/GenBank/DDBJ databases">
        <title>Chromosome-scale genome assembly of the Allis shad, Alosa alosa.</title>
        <authorList>
            <person name="Margot Z."/>
            <person name="Christophe K."/>
            <person name="Cabau C."/>
            <person name="Louis A."/>
            <person name="Berthelot C."/>
            <person name="Parey E."/>
            <person name="Roest Crollius H."/>
            <person name="Montfort J."/>
            <person name="Robinson-Rechavi M."/>
            <person name="Bucao C."/>
            <person name="Bouchez O."/>
            <person name="Gislard M."/>
            <person name="Lluch J."/>
            <person name="Milhes M."/>
            <person name="Lampietro C."/>
            <person name="Lopez Roques C."/>
            <person name="Donnadieu C."/>
            <person name="Braasch I."/>
            <person name="Desvignes T."/>
            <person name="Postlethwait J."/>
            <person name="Bobe J."/>
            <person name="Guiguen Y."/>
        </authorList>
    </citation>
    <scope>NUCLEOTIDE SEQUENCE</scope>
    <source>
        <strain evidence="9">M-15738</strain>
        <tissue evidence="9">Blood</tissue>
    </source>
</reference>
<evidence type="ECO:0000256" key="5">
    <source>
        <dbReference type="ARBA" id="ARBA00022741"/>
    </source>
</evidence>
<keyword evidence="10" id="KW-1185">Reference proteome</keyword>
<evidence type="ECO:0000313" key="9">
    <source>
        <dbReference type="EMBL" id="KAG5277979.1"/>
    </source>
</evidence>
<dbReference type="InterPro" id="IPR041075">
    <property type="entry name" value="NOD1/2_WH"/>
</dbReference>
<comment type="caution">
    <text evidence="9">The sequence shown here is derived from an EMBL/GenBank/DDBJ whole genome shotgun (WGS) entry which is preliminary data.</text>
</comment>
<protein>
    <recommendedName>
        <fullName evidence="8">FISNA domain-containing protein</fullName>
    </recommendedName>
</protein>
<dbReference type="PROSITE" id="PS51450">
    <property type="entry name" value="LRR"/>
    <property type="match status" value="1"/>
</dbReference>
<keyword evidence="3" id="KW-0433">Leucine-rich repeat</keyword>
<dbReference type="Pfam" id="PF17779">
    <property type="entry name" value="WHD_NOD2"/>
    <property type="match status" value="1"/>
</dbReference>
<keyword evidence="4" id="KW-0677">Repeat</keyword>
<proteinExistence type="predicted"/>
<evidence type="ECO:0000259" key="8">
    <source>
        <dbReference type="SMART" id="SM01288"/>
    </source>
</evidence>
<dbReference type="InterPro" id="IPR051261">
    <property type="entry name" value="NLR"/>
</dbReference>
<feature type="compositionally biased region" description="Basic and acidic residues" evidence="7">
    <location>
        <begin position="183"/>
        <end position="208"/>
    </location>
</feature>
<sequence>MSQLRQSKKEGPHPHVPNPESSQSVPSKSDASAEPQCIPSSKKNRPVSPATSNVSMKSEGSIFEPPNFSADLKSVSTVTSHVLMKSKGSIFEPPNFSNDPPCVNPEEDSPVTSHVSMKREGSIFEPPNFSGDLNPERDRSVSPVTSPVFVKSEGSIFEPPNFSGDRKPQKKHRAKSPVSSHEFSPKRFRLEAPELPRDSSDSSCRHQLTDQTSLTVSKAMDDDILKEVSVNNKDNLKRWLENIRECVLTPATQTPHKSIYIDLYVTEGESEGLNQEHEVLQVESASRAPGFEESSIDCKDIFNPLHGQKGPIRTVLTKGVACIGKTVFVQKFIIDWADGKANEDLDFVFFLPFRWLNRIKDSQYSLHQLLLKFHPELEKLKDNSKLKDCQILFICFALHESSFPLNFQENRMLSDVSEVATVDTLITSLIQGSLLPSAHLWITSRPVASDQIPPKYISRVTEVQGFSDTKKEEYFRQRIRDEGKVKRILAHVKSSRSLSIMCRLPVFCWIAATVLQQMLEEGTSERPPTTLTEMFVQFLLIQTTRSKQIYQARNSQESQNALESQKDVIMKLSHFAFRHLLKGNYMFSEEEVKECGLDVNDVLVRSGLCTDVLKGESLSFGKMYTFVHVTVQECLAALYVFACYINKTEEGLKHFLQSKSKISLKDMSLDELLKGAVNRALESKSGHLDLFVRFLHGISLDSNQKLLKGLLLTRTEHNPESVKKTIRNLKELKRPNISPNRWINLLHCLVEMNDSSVHKEVQSYLKSERGAVQKLKLAHCSALANVLLMAKDPLDELDLKKYKASDEGRRRLIPAVQCCKKALLSGCKLTEKCCEVVASALESAHSHLRELDLSHNNLQKSEEILFRGLQSQHCKLESLSLAKCNLTVASYKSLASVLQAAHSPLRELDLSKNPLEDSGVEHLSSGLRSPNCRLQTLRLVACGITRKGCELLASALSGNPASNLRELNISENKLGEAEVKLLSQIKKIQTLC</sequence>
<feature type="domain" description="FISNA" evidence="8">
    <location>
        <begin position="231"/>
        <end position="303"/>
    </location>
</feature>
<dbReference type="PANTHER" id="PTHR24106">
    <property type="entry name" value="NACHT, LRR AND CARD DOMAINS-CONTAINING"/>
    <property type="match status" value="1"/>
</dbReference>
<dbReference type="Gene3D" id="3.80.10.10">
    <property type="entry name" value="Ribonuclease Inhibitor"/>
    <property type="match status" value="1"/>
</dbReference>
<feature type="region of interest" description="Disordered" evidence="7">
    <location>
        <begin position="88"/>
        <end position="209"/>
    </location>
</feature>
<evidence type="ECO:0000313" key="10">
    <source>
        <dbReference type="Proteomes" id="UP000823561"/>
    </source>
</evidence>
<evidence type="ECO:0000256" key="4">
    <source>
        <dbReference type="ARBA" id="ARBA00022737"/>
    </source>
</evidence>
<dbReference type="InterPro" id="IPR041267">
    <property type="entry name" value="NLRP_HD2"/>
</dbReference>
<evidence type="ECO:0000256" key="2">
    <source>
        <dbReference type="ARBA" id="ARBA00022490"/>
    </source>
</evidence>
<accession>A0AAV6GT95</accession>
<feature type="compositionally biased region" description="Polar residues" evidence="7">
    <location>
        <begin position="19"/>
        <end position="30"/>
    </location>
</feature>
<dbReference type="GO" id="GO:0005524">
    <property type="term" value="F:ATP binding"/>
    <property type="evidence" value="ECO:0007669"/>
    <property type="project" value="UniProtKB-KW"/>
</dbReference>
<name>A0AAV6GT95_9TELE</name>
<dbReference type="Pfam" id="PF05729">
    <property type="entry name" value="NACHT"/>
    <property type="match status" value="1"/>
</dbReference>